<dbReference type="EMBL" id="MU001908">
    <property type="protein sequence ID" value="KAF2793966.1"/>
    <property type="molecule type" value="Genomic_DNA"/>
</dbReference>
<protein>
    <submittedName>
        <fullName evidence="1">Uncharacterized protein</fullName>
    </submittedName>
</protein>
<reference evidence="1" key="1">
    <citation type="journal article" date="2020" name="Stud. Mycol.">
        <title>101 Dothideomycetes genomes: a test case for predicting lifestyles and emergence of pathogens.</title>
        <authorList>
            <person name="Haridas S."/>
            <person name="Albert R."/>
            <person name="Binder M."/>
            <person name="Bloem J."/>
            <person name="Labutti K."/>
            <person name="Salamov A."/>
            <person name="Andreopoulos B."/>
            <person name="Baker S."/>
            <person name="Barry K."/>
            <person name="Bills G."/>
            <person name="Bluhm B."/>
            <person name="Cannon C."/>
            <person name="Castanera R."/>
            <person name="Culley D."/>
            <person name="Daum C."/>
            <person name="Ezra D."/>
            <person name="Gonzalez J."/>
            <person name="Henrissat B."/>
            <person name="Kuo A."/>
            <person name="Liang C."/>
            <person name="Lipzen A."/>
            <person name="Lutzoni F."/>
            <person name="Magnuson J."/>
            <person name="Mondo S."/>
            <person name="Nolan M."/>
            <person name="Ohm R."/>
            <person name="Pangilinan J."/>
            <person name="Park H.-J."/>
            <person name="Ramirez L."/>
            <person name="Alfaro M."/>
            <person name="Sun H."/>
            <person name="Tritt A."/>
            <person name="Yoshinaga Y."/>
            <person name="Zwiers L.-H."/>
            <person name="Turgeon B."/>
            <person name="Goodwin S."/>
            <person name="Spatafora J."/>
            <person name="Crous P."/>
            <person name="Grigoriev I."/>
        </authorList>
    </citation>
    <scope>NUCLEOTIDE SEQUENCE</scope>
    <source>
        <strain evidence="1">CBS 109.77</strain>
    </source>
</reference>
<proteinExistence type="predicted"/>
<dbReference type="Proteomes" id="UP000799757">
    <property type="component" value="Unassembled WGS sequence"/>
</dbReference>
<accession>A0A6A6XBZ3</accession>
<name>A0A6A6XBZ3_9PLEO</name>
<keyword evidence="2" id="KW-1185">Reference proteome</keyword>
<organism evidence="1 2">
    <name type="scientific">Melanomma pulvis-pyrius CBS 109.77</name>
    <dbReference type="NCBI Taxonomy" id="1314802"/>
    <lineage>
        <taxon>Eukaryota</taxon>
        <taxon>Fungi</taxon>
        <taxon>Dikarya</taxon>
        <taxon>Ascomycota</taxon>
        <taxon>Pezizomycotina</taxon>
        <taxon>Dothideomycetes</taxon>
        <taxon>Pleosporomycetidae</taxon>
        <taxon>Pleosporales</taxon>
        <taxon>Melanommataceae</taxon>
        <taxon>Melanomma</taxon>
    </lineage>
</organism>
<dbReference type="AlphaFoldDB" id="A0A6A6XBZ3"/>
<evidence type="ECO:0000313" key="1">
    <source>
        <dbReference type="EMBL" id="KAF2793966.1"/>
    </source>
</evidence>
<sequence length="316" mass="36622">MEYLDLTDLIAANEEQLRYWMLEYVNLVGTTTFTELRTLQVSIDTACISKLLFIFQLPSLEVAHISIITPHEAPHEAFPVLRTADWKKTQSPIKKLSFTNMTMTMFFWVNFRVYRLFALIGGACPSLEFFKLSSSGRDQCLYSHVYEGVTKALSHNLTSGSLRHFELWSDIDSGHICRQPYPDITEIWKSDGVQVEVLIMDMVMLFRDSPSAPMMYPDPVDPVDSAIPRSIQHLTLRHNPARYTQSKEDIFVKRSLFHLLDRIRKCNSLPELRTVTLEMPERIFQDSLQDGMLVSLKNMMQDAYLLEKVRLQFRSI</sequence>
<gene>
    <name evidence="1" type="ORF">K505DRAFT_361531</name>
</gene>
<evidence type="ECO:0000313" key="2">
    <source>
        <dbReference type="Proteomes" id="UP000799757"/>
    </source>
</evidence>